<reference evidence="3" key="1">
    <citation type="submission" date="2018-01" db="EMBL/GenBank/DDBJ databases">
        <authorList>
            <person name="Mao J.F."/>
        </authorList>
    </citation>
    <scope>NUCLEOTIDE SEQUENCE</scope>
    <source>
        <strain evidence="3">Huo1</strain>
        <tissue evidence="3">Leaf</tissue>
    </source>
</reference>
<comment type="similarity">
    <text evidence="1">Belongs to the REF/SRPP family.</text>
</comment>
<keyword evidence="4" id="KW-1185">Reference proteome</keyword>
<accession>A0A8X8YBH9</accession>
<evidence type="ECO:0008006" key="5">
    <source>
        <dbReference type="Google" id="ProtNLM"/>
    </source>
</evidence>
<feature type="compositionally biased region" description="Low complexity" evidence="2">
    <location>
        <begin position="246"/>
        <end position="256"/>
    </location>
</feature>
<dbReference type="InterPro" id="IPR008802">
    <property type="entry name" value="REF"/>
</dbReference>
<organism evidence="3">
    <name type="scientific">Salvia splendens</name>
    <name type="common">Scarlet sage</name>
    <dbReference type="NCBI Taxonomy" id="180675"/>
    <lineage>
        <taxon>Eukaryota</taxon>
        <taxon>Viridiplantae</taxon>
        <taxon>Streptophyta</taxon>
        <taxon>Embryophyta</taxon>
        <taxon>Tracheophyta</taxon>
        <taxon>Spermatophyta</taxon>
        <taxon>Magnoliopsida</taxon>
        <taxon>eudicotyledons</taxon>
        <taxon>Gunneridae</taxon>
        <taxon>Pentapetalae</taxon>
        <taxon>asterids</taxon>
        <taxon>lamiids</taxon>
        <taxon>Lamiales</taxon>
        <taxon>Lamiaceae</taxon>
        <taxon>Nepetoideae</taxon>
        <taxon>Mentheae</taxon>
        <taxon>Salviinae</taxon>
        <taxon>Salvia</taxon>
        <taxon>Salvia subgen. Calosphace</taxon>
        <taxon>core Calosphace</taxon>
    </lineage>
</organism>
<evidence type="ECO:0000313" key="3">
    <source>
        <dbReference type="EMBL" id="KAG6426723.1"/>
    </source>
</evidence>
<comment type="caution">
    <text evidence="3">The sequence shown here is derived from an EMBL/GenBank/DDBJ whole genome shotgun (WGS) entry which is preliminary data.</text>
</comment>
<dbReference type="Pfam" id="PF05755">
    <property type="entry name" value="REF"/>
    <property type="match status" value="1"/>
</dbReference>
<dbReference type="AlphaFoldDB" id="A0A8X8YBH9"/>
<dbReference type="EMBL" id="PNBA02000004">
    <property type="protein sequence ID" value="KAG6426723.1"/>
    <property type="molecule type" value="Genomic_DNA"/>
</dbReference>
<name>A0A8X8YBH9_SALSN</name>
<evidence type="ECO:0000256" key="2">
    <source>
        <dbReference type="SAM" id="MobiDB-lite"/>
    </source>
</evidence>
<dbReference type="Proteomes" id="UP000298416">
    <property type="component" value="Unassembled WGS sequence"/>
</dbReference>
<proteinExistence type="inferred from homology"/>
<dbReference type="PANTHER" id="PTHR33732:SF2">
    <property type="entry name" value="REF_SRPP-LIKE PROTEIN"/>
    <property type="match status" value="1"/>
</dbReference>
<reference evidence="3" key="2">
    <citation type="submission" date="2020-08" db="EMBL/GenBank/DDBJ databases">
        <title>Plant Genome Project.</title>
        <authorList>
            <person name="Zhang R.-G."/>
        </authorList>
    </citation>
    <scope>NUCLEOTIDE SEQUENCE</scope>
    <source>
        <strain evidence="3">Huo1</strain>
        <tissue evidence="3">Leaf</tissue>
    </source>
</reference>
<gene>
    <name evidence="3" type="ORF">SASPL_110952</name>
</gene>
<evidence type="ECO:0000256" key="1">
    <source>
        <dbReference type="ARBA" id="ARBA00009737"/>
    </source>
</evidence>
<evidence type="ECO:0000313" key="4">
    <source>
        <dbReference type="Proteomes" id="UP000298416"/>
    </source>
</evidence>
<sequence>MSLWHCEFATTLIGLIISRPLENLKVEMEGAAGNGIQLKRLGFVRTLTINVVDLVSNIYDHAKQNSGSLKPTVDRAESAVAAVVTPIYQRFKDVPTHLLVFLDNKVDEASHTFDERAPPAAKNVALKVHLIMKKASATVEELAEEAKVGGPLAAVSRASSISKTFAVNQLAVVWYKINQHPSLHSVSEVAAPTATHYSEKYNNLVQGMRGKGYSLFCYAPLIPVEEMAKAYKRVEADAAKEEEEVSSSSDSGSDKE</sequence>
<dbReference type="PANTHER" id="PTHR33732">
    <property type="entry name" value="REF/SRPP-LIKE PROTEIN OS05G0151300/LOC_OS05G05940"/>
    <property type="match status" value="1"/>
</dbReference>
<protein>
    <recommendedName>
        <fullName evidence="5">REF/SRPP-like protein</fullName>
    </recommendedName>
</protein>
<feature type="region of interest" description="Disordered" evidence="2">
    <location>
        <begin position="236"/>
        <end position="256"/>
    </location>
</feature>